<dbReference type="GO" id="GO:0000287">
    <property type="term" value="F:magnesium ion binding"/>
    <property type="evidence" value="ECO:0007669"/>
    <property type="project" value="UniProtKB-UniRule"/>
</dbReference>
<dbReference type="RefSeq" id="WP_109036934.1">
    <property type="nucleotide sequence ID" value="NZ_CP029210.1"/>
</dbReference>
<dbReference type="InterPro" id="IPR004087">
    <property type="entry name" value="KH_dom"/>
</dbReference>
<keyword evidence="6 9" id="KW-0479">Metal-binding</keyword>
<dbReference type="AlphaFoldDB" id="A0A2U8FSZ5"/>
<dbReference type="CDD" id="cd11363">
    <property type="entry name" value="RNase_PH_PNPase_1"/>
    <property type="match status" value="1"/>
</dbReference>
<comment type="subcellular location">
    <subcellularLocation>
        <location evidence="1 9">Cytoplasm</location>
    </subcellularLocation>
</comment>
<dbReference type="PANTHER" id="PTHR11252">
    <property type="entry name" value="POLYRIBONUCLEOTIDE NUCLEOTIDYLTRANSFERASE"/>
    <property type="match status" value="1"/>
</dbReference>
<dbReference type="InterPro" id="IPR036612">
    <property type="entry name" value="KH_dom_type_1_sf"/>
</dbReference>
<proteinExistence type="inferred from homology"/>
<dbReference type="SUPFAM" id="SSF54791">
    <property type="entry name" value="Eukaryotic type KH-domain (KH-domain type I)"/>
    <property type="match status" value="1"/>
</dbReference>
<dbReference type="OrthoDB" id="9804305at2"/>
<feature type="binding site" evidence="9">
    <location>
        <position position="494"/>
    </location>
    <ligand>
        <name>Mg(2+)</name>
        <dbReference type="ChEBI" id="CHEBI:18420"/>
    </ligand>
</feature>
<dbReference type="Pfam" id="PF03726">
    <property type="entry name" value="PNPase"/>
    <property type="match status" value="1"/>
</dbReference>
<evidence type="ECO:0000256" key="10">
    <source>
        <dbReference type="SAM" id="MobiDB-lite"/>
    </source>
</evidence>
<dbReference type="Gene3D" id="3.30.230.70">
    <property type="entry name" value="GHMP Kinase, N-terminal domain"/>
    <property type="match status" value="2"/>
</dbReference>
<dbReference type="Gene3D" id="3.30.1370.10">
    <property type="entry name" value="K Homology domain, type 1"/>
    <property type="match status" value="1"/>
</dbReference>
<evidence type="ECO:0000256" key="2">
    <source>
        <dbReference type="ARBA" id="ARBA00007404"/>
    </source>
</evidence>
<dbReference type="SMART" id="SM00322">
    <property type="entry name" value="KH"/>
    <property type="match status" value="1"/>
</dbReference>
<dbReference type="Pfam" id="PF00013">
    <property type="entry name" value="KH_1"/>
    <property type="match status" value="1"/>
</dbReference>
<sequence>MTMFNKVTKTFQWGGRTVTMETGEIARQATGAVLVDIEGTVVLATVVCAKTAKPGQDFFPLTVDYIEKTYAAGKIPGSFFKREAKPSELETLTSRLIDRPIRPLFPEGFFNEVQLVIHVVSLNPEVSADIAAMIASSAALSISGIPFNGPIGAARVGYINGEYVLNPSPAQMAESKMDLIVAGTETAVLMVESEADQLSEDVMLGGVVFGHEQGSVAINAIHDLVRDAGKPAWDWQPPAKDEDFIAKVNALAEGPLRAAYQIRSKQARTQACRAAYADVKAALTAEGIAFDGVKVEGLLFDIEAKIVRSQILAGEPRIDGRDTRTVRPIEIRTGVLPRVHGSALFTRGETQALVIATLGTEQDAQRIDALTGDFRDTFLFHYNMPPFATGETGRVGSPKRREIGHGRLAKRALVPLLPPKDEFAYTVRVVSEITESNGSSSMASVCGGCLAMMDAGVPMKAHVAGIAMGLIKEGNKFAVLTDILGDEDHLGDMDFKVAGTTAGVTALQMDIKIQGITKEIMQVALAQAKEARLHILGKMTEAMAGANTEVSEFAPRLYTVKINQDKIRDLIGKGGATIRGLCEETGCQINIAEDGTVTVASADTAKADEALRRIAEITAEVEIGAVYEGPVTKLFDFGALVNLLPGKDGLLHISQIAHERVEKVSDYLTEGQMVKVKVLETDEKGRIKLSMKALLERPEGMPEREERGERRDRGDRGDRGERRDRGGDRGERRDRAPRAEQQFTDAPEGNGDEQAQQQQQ</sequence>
<evidence type="ECO:0000259" key="11">
    <source>
        <dbReference type="PROSITE" id="PS50126"/>
    </source>
</evidence>
<dbReference type="PROSITE" id="PS50126">
    <property type="entry name" value="S1"/>
    <property type="match status" value="1"/>
</dbReference>
<keyword evidence="4 9" id="KW-0808">Transferase</keyword>
<dbReference type="Pfam" id="PF00575">
    <property type="entry name" value="S1"/>
    <property type="match status" value="1"/>
</dbReference>
<comment type="function">
    <text evidence="9">Involved in mRNA degradation. Catalyzes the phosphorolysis of single-stranded polyribonucleotides processively in the 3'- to 5'-direction.</text>
</comment>
<evidence type="ECO:0000256" key="6">
    <source>
        <dbReference type="ARBA" id="ARBA00022723"/>
    </source>
</evidence>
<dbReference type="Pfam" id="PF01138">
    <property type="entry name" value="RNase_PH"/>
    <property type="match status" value="2"/>
</dbReference>
<keyword evidence="5 9" id="KW-0548">Nucleotidyltransferase</keyword>
<dbReference type="InterPro" id="IPR027408">
    <property type="entry name" value="PNPase/RNase_PH_dom_sf"/>
</dbReference>
<accession>A0A2U8FSZ5</accession>
<dbReference type="PROSITE" id="PS50084">
    <property type="entry name" value="KH_TYPE_1"/>
    <property type="match status" value="1"/>
</dbReference>
<dbReference type="EC" id="2.7.7.8" evidence="9"/>
<dbReference type="Proteomes" id="UP000244892">
    <property type="component" value="Chromosome"/>
</dbReference>
<dbReference type="FunFam" id="3.30.1370.10:FF:000001">
    <property type="entry name" value="Polyribonucleotide nucleotidyltransferase"/>
    <property type="match status" value="1"/>
</dbReference>
<keyword evidence="3 9" id="KW-0963">Cytoplasm</keyword>
<dbReference type="SUPFAM" id="SSF54211">
    <property type="entry name" value="Ribosomal protein S5 domain 2-like"/>
    <property type="match status" value="2"/>
</dbReference>
<dbReference type="FunFam" id="3.30.230.70:FF:000002">
    <property type="entry name" value="Polyribonucleotide nucleotidyltransferase"/>
    <property type="match status" value="1"/>
</dbReference>
<dbReference type="GO" id="GO:0004654">
    <property type="term" value="F:polyribonucleotide nucleotidyltransferase activity"/>
    <property type="evidence" value="ECO:0007669"/>
    <property type="project" value="UniProtKB-UniRule"/>
</dbReference>
<dbReference type="CDD" id="cd04472">
    <property type="entry name" value="S1_PNPase"/>
    <property type="match status" value="1"/>
</dbReference>
<name>A0A2U8FSZ5_9BURK</name>
<evidence type="ECO:0000256" key="5">
    <source>
        <dbReference type="ARBA" id="ARBA00022695"/>
    </source>
</evidence>
<dbReference type="SMART" id="SM00316">
    <property type="entry name" value="S1"/>
    <property type="match status" value="1"/>
</dbReference>
<dbReference type="FunFam" id="2.40.50.140:FF:000023">
    <property type="entry name" value="Polyribonucleotide nucleotidyltransferase"/>
    <property type="match status" value="1"/>
</dbReference>
<dbReference type="KEGG" id="aon:DEH84_11250"/>
<dbReference type="GO" id="GO:0006396">
    <property type="term" value="P:RNA processing"/>
    <property type="evidence" value="ECO:0007669"/>
    <property type="project" value="InterPro"/>
</dbReference>
<dbReference type="InterPro" id="IPR012162">
    <property type="entry name" value="PNPase"/>
</dbReference>
<dbReference type="SUPFAM" id="SSF46915">
    <property type="entry name" value="Polynucleotide phosphorylase/guanosine pentaphosphate synthase (PNPase/GPSI), domain 3"/>
    <property type="match status" value="1"/>
</dbReference>
<comment type="cofactor">
    <cofactor evidence="9">
        <name>Mg(2+)</name>
        <dbReference type="ChEBI" id="CHEBI:18420"/>
    </cofactor>
</comment>
<dbReference type="InterPro" id="IPR003029">
    <property type="entry name" value="S1_domain"/>
</dbReference>
<dbReference type="InterPro" id="IPR001247">
    <property type="entry name" value="ExoRNase_PH_dom1"/>
</dbReference>
<feature type="compositionally biased region" description="Basic and acidic residues" evidence="10">
    <location>
        <begin position="694"/>
        <end position="738"/>
    </location>
</feature>
<evidence type="ECO:0000256" key="4">
    <source>
        <dbReference type="ARBA" id="ARBA00022679"/>
    </source>
</evidence>
<dbReference type="InterPro" id="IPR004088">
    <property type="entry name" value="KH_dom_type_1"/>
</dbReference>
<dbReference type="GO" id="GO:0005829">
    <property type="term" value="C:cytosol"/>
    <property type="evidence" value="ECO:0007669"/>
    <property type="project" value="TreeGrafter"/>
</dbReference>
<dbReference type="InterPro" id="IPR036456">
    <property type="entry name" value="PNPase_PH_RNA-bd_sf"/>
</dbReference>
<keyword evidence="13" id="KW-1185">Reference proteome</keyword>
<dbReference type="NCBIfam" id="NF008805">
    <property type="entry name" value="PRK11824.1"/>
    <property type="match status" value="1"/>
</dbReference>
<dbReference type="Pfam" id="PF03725">
    <property type="entry name" value="RNase_PH_C"/>
    <property type="match status" value="1"/>
</dbReference>
<reference evidence="12 13" key="1">
    <citation type="submission" date="2018-05" db="EMBL/GenBank/DDBJ databases">
        <title>complete genome sequence of Aquabacterium olei NBRC 110486.</title>
        <authorList>
            <person name="Tang B."/>
            <person name="Chang J."/>
            <person name="Zhang L."/>
            <person name="Yang H."/>
        </authorList>
    </citation>
    <scope>NUCLEOTIDE SEQUENCE [LARGE SCALE GENOMIC DNA]</scope>
    <source>
        <strain evidence="12 13">NBRC 110486</strain>
    </source>
</reference>
<evidence type="ECO:0000313" key="12">
    <source>
        <dbReference type="EMBL" id="AWI53938.1"/>
    </source>
</evidence>
<evidence type="ECO:0000313" key="13">
    <source>
        <dbReference type="Proteomes" id="UP000244892"/>
    </source>
</evidence>
<evidence type="ECO:0000256" key="1">
    <source>
        <dbReference type="ARBA" id="ARBA00004496"/>
    </source>
</evidence>
<dbReference type="NCBIfam" id="TIGR03591">
    <property type="entry name" value="polynuc_phos"/>
    <property type="match status" value="1"/>
</dbReference>
<dbReference type="GO" id="GO:0006402">
    <property type="term" value="P:mRNA catabolic process"/>
    <property type="evidence" value="ECO:0007669"/>
    <property type="project" value="UniProtKB-UniRule"/>
</dbReference>
<feature type="region of interest" description="Disordered" evidence="10">
    <location>
        <begin position="694"/>
        <end position="760"/>
    </location>
</feature>
<comment type="similarity">
    <text evidence="2 9">Belongs to the polyribonucleotide nucleotidyltransferase family.</text>
</comment>
<dbReference type="CDD" id="cd02393">
    <property type="entry name" value="KH-I_PNPase"/>
    <property type="match status" value="1"/>
</dbReference>
<keyword evidence="8 9" id="KW-0694">RNA-binding</keyword>
<dbReference type="SUPFAM" id="SSF55666">
    <property type="entry name" value="Ribonuclease PH domain 2-like"/>
    <property type="match status" value="2"/>
</dbReference>
<dbReference type="HAMAP" id="MF_01595">
    <property type="entry name" value="PNPase"/>
    <property type="match status" value="1"/>
</dbReference>
<dbReference type="PANTHER" id="PTHR11252:SF0">
    <property type="entry name" value="POLYRIBONUCLEOTIDE NUCLEOTIDYLTRANSFERASE 1, MITOCHONDRIAL"/>
    <property type="match status" value="1"/>
</dbReference>
<dbReference type="InterPro" id="IPR015847">
    <property type="entry name" value="ExoRNase_PH_dom2"/>
</dbReference>
<dbReference type="InterPro" id="IPR036345">
    <property type="entry name" value="ExoRNase_PH_dom2_sf"/>
</dbReference>
<dbReference type="EMBL" id="CP029210">
    <property type="protein sequence ID" value="AWI53938.1"/>
    <property type="molecule type" value="Genomic_DNA"/>
</dbReference>
<feature type="domain" description="S1 motif" evidence="11">
    <location>
        <begin position="624"/>
        <end position="692"/>
    </location>
</feature>
<dbReference type="InterPro" id="IPR012340">
    <property type="entry name" value="NA-bd_OB-fold"/>
</dbReference>
<dbReference type="Gene3D" id="2.40.50.140">
    <property type="entry name" value="Nucleic acid-binding proteins"/>
    <property type="match status" value="1"/>
</dbReference>
<dbReference type="InterPro" id="IPR015848">
    <property type="entry name" value="PNPase_PH_RNA-bd_bac/org-type"/>
</dbReference>
<dbReference type="GO" id="GO:0000175">
    <property type="term" value="F:3'-5'-RNA exonuclease activity"/>
    <property type="evidence" value="ECO:0007669"/>
    <property type="project" value="TreeGrafter"/>
</dbReference>
<evidence type="ECO:0000256" key="9">
    <source>
        <dbReference type="HAMAP-Rule" id="MF_01595"/>
    </source>
</evidence>
<evidence type="ECO:0000256" key="3">
    <source>
        <dbReference type="ARBA" id="ARBA00022490"/>
    </source>
</evidence>
<dbReference type="SUPFAM" id="SSF50249">
    <property type="entry name" value="Nucleic acid-binding proteins"/>
    <property type="match status" value="1"/>
</dbReference>
<organism evidence="12 13">
    <name type="scientific">Aquabacterium olei</name>
    <dbReference type="NCBI Taxonomy" id="1296669"/>
    <lineage>
        <taxon>Bacteria</taxon>
        <taxon>Pseudomonadati</taxon>
        <taxon>Pseudomonadota</taxon>
        <taxon>Betaproteobacteria</taxon>
        <taxon>Burkholderiales</taxon>
        <taxon>Aquabacterium</taxon>
    </lineage>
</organism>
<gene>
    <name evidence="9 12" type="primary">pnp</name>
    <name evidence="12" type="ORF">DEH84_11250</name>
</gene>
<dbReference type="GO" id="GO:0003723">
    <property type="term" value="F:RNA binding"/>
    <property type="evidence" value="ECO:0007669"/>
    <property type="project" value="UniProtKB-UniRule"/>
</dbReference>
<dbReference type="CDD" id="cd11364">
    <property type="entry name" value="RNase_PH_PNPase_2"/>
    <property type="match status" value="1"/>
</dbReference>
<evidence type="ECO:0000256" key="7">
    <source>
        <dbReference type="ARBA" id="ARBA00022842"/>
    </source>
</evidence>
<dbReference type="FunFam" id="3.30.230.70:FF:000001">
    <property type="entry name" value="Polyribonucleotide nucleotidyltransferase"/>
    <property type="match status" value="1"/>
</dbReference>
<dbReference type="PIRSF" id="PIRSF005499">
    <property type="entry name" value="PNPase"/>
    <property type="match status" value="1"/>
</dbReference>
<evidence type="ECO:0000256" key="8">
    <source>
        <dbReference type="ARBA" id="ARBA00022884"/>
    </source>
</evidence>
<keyword evidence="7 9" id="KW-0460">Magnesium</keyword>
<feature type="binding site" evidence="9">
    <location>
        <position position="488"/>
    </location>
    <ligand>
        <name>Mg(2+)</name>
        <dbReference type="ChEBI" id="CHEBI:18420"/>
    </ligand>
</feature>
<dbReference type="InterPro" id="IPR020568">
    <property type="entry name" value="Ribosomal_Su5_D2-typ_SF"/>
</dbReference>
<protein>
    <recommendedName>
        <fullName evidence="9">Polyribonucleotide nucleotidyltransferase</fullName>
        <ecNumber evidence="9">2.7.7.8</ecNumber>
    </recommendedName>
    <alternativeName>
        <fullName evidence="9">Polynucleotide phosphorylase</fullName>
        <shortName evidence="9">PNPase</shortName>
    </alternativeName>
</protein>
<comment type="catalytic activity">
    <reaction evidence="9">
        <text>RNA(n+1) + phosphate = RNA(n) + a ribonucleoside 5'-diphosphate</text>
        <dbReference type="Rhea" id="RHEA:22096"/>
        <dbReference type="Rhea" id="RHEA-COMP:14527"/>
        <dbReference type="Rhea" id="RHEA-COMP:17342"/>
        <dbReference type="ChEBI" id="CHEBI:43474"/>
        <dbReference type="ChEBI" id="CHEBI:57930"/>
        <dbReference type="ChEBI" id="CHEBI:140395"/>
        <dbReference type="EC" id="2.7.7.8"/>
    </reaction>
</comment>